<dbReference type="EMBL" id="CP049055">
    <property type="protein sequence ID" value="QII12744.1"/>
    <property type="molecule type" value="Genomic_DNA"/>
</dbReference>
<proteinExistence type="predicted"/>
<name>A0A6G7GTR2_KUEST</name>
<evidence type="ECO:0000313" key="1">
    <source>
        <dbReference type="EMBL" id="QII12744.1"/>
    </source>
</evidence>
<protein>
    <submittedName>
        <fullName evidence="1">Uncharacterized protein</fullName>
    </submittedName>
</protein>
<evidence type="ECO:0000313" key="2">
    <source>
        <dbReference type="Proteomes" id="UP000501926"/>
    </source>
</evidence>
<dbReference type="AlphaFoldDB" id="A0A6G7GTR2"/>
<dbReference type="Proteomes" id="UP000501926">
    <property type="component" value="Chromosome"/>
</dbReference>
<accession>A0A6G7GTR2</accession>
<sequence>MLVSIPYRCNETSVDEQFRIARDRFQFLIGAMRLCGSVSEHNVYVVSIPYRCNETFLGNKI</sequence>
<gene>
    <name evidence="1" type="ORF">KsCSTR_33650</name>
</gene>
<organism evidence="1 2">
    <name type="scientific">Kuenenia stuttgartiensis</name>
    <dbReference type="NCBI Taxonomy" id="174633"/>
    <lineage>
        <taxon>Bacteria</taxon>
        <taxon>Pseudomonadati</taxon>
        <taxon>Planctomycetota</taxon>
        <taxon>Candidatus Brocadiia</taxon>
        <taxon>Candidatus Brocadiales</taxon>
        <taxon>Candidatus Brocadiaceae</taxon>
        <taxon>Candidatus Kuenenia</taxon>
    </lineage>
</organism>
<reference evidence="1 2" key="1">
    <citation type="submission" date="2020-02" db="EMBL/GenBank/DDBJ databases">
        <title>Newly sequenced genome of strain CSTR1 showed variability in Candidatus Kuenenia stuttgartiensis genomes.</title>
        <authorList>
            <person name="Ding C."/>
            <person name="Adrian L."/>
        </authorList>
    </citation>
    <scope>NUCLEOTIDE SEQUENCE [LARGE SCALE GENOMIC DNA]</scope>
    <source>
        <strain evidence="1 2">CSTR1</strain>
    </source>
</reference>